<keyword evidence="1" id="KW-0813">Transport</keyword>
<dbReference type="EMBL" id="RQTC01000749">
    <property type="protein sequence ID" value="RZH87957.1"/>
    <property type="molecule type" value="Genomic_DNA"/>
</dbReference>
<proteinExistence type="predicted"/>
<dbReference type="InterPro" id="IPR018752">
    <property type="entry name" value="DabA"/>
</dbReference>
<dbReference type="PANTHER" id="PTHR38344">
    <property type="entry name" value="UPF0753 PROTEIN AQ_863"/>
    <property type="match status" value="1"/>
</dbReference>
<gene>
    <name evidence="6" type="ORF">EIG94_17200</name>
</gene>
<evidence type="ECO:0000256" key="1">
    <source>
        <dbReference type="ARBA" id="ARBA00022448"/>
    </source>
</evidence>
<keyword evidence="3" id="KW-0479">Metal-binding</keyword>
<evidence type="ECO:0000256" key="2">
    <source>
        <dbReference type="ARBA" id="ARBA00022475"/>
    </source>
</evidence>
<keyword evidence="2" id="KW-1003">Cell membrane</keyword>
<comment type="caution">
    <text evidence="6">The sequence shown here is derived from an EMBL/GenBank/DDBJ whole genome shotgun (WGS) entry which is preliminary data.</text>
</comment>
<sequence length="101" mass="10896">EALSRCVVVADQSRHSDNEPRHAALECGACGGASRGLNARLLAMICNRPNVRQGLKQVGVYIPETTVFAVAEHHTSTDTLAWVYVPDTLSSIALDSYESLN</sequence>
<dbReference type="PANTHER" id="PTHR38344:SF1">
    <property type="entry name" value="INORGANIC CARBON TRANSPORTER SUBUNIT DABA-RELATED"/>
    <property type="match status" value="1"/>
</dbReference>
<evidence type="ECO:0000313" key="6">
    <source>
        <dbReference type="EMBL" id="RZH87957.1"/>
    </source>
</evidence>
<evidence type="ECO:0000313" key="7">
    <source>
        <dbReference type="Proteomes" id="UP000293434"/>
    </source>
</evidence>
<feature type="non-terminal residue" evidence="6">
    <location>
        <position position="1"/>
    </location>
</feature>
<name>A0AB74DYF8_STAAU</name>
<feature type="non-terminal residue" evidence="6">
    <location>
        <position position="101"/>
    </location>
</feature>
<evidence type="ECO:0000256" key="3">
    <source>
        <dbReference type="ARBA" id="ARBA00022723"/>
    </source>
</evidence>
<organism evidence="6 7">
    <name type="scientific">Staphylococcus aureus</name>
    <dbReference type="NCBI Taxonomy" id="1280"/>
    <lineage>
        <taxon>Bacteria</taxon>
        <taxon>Bacillati</taxon>
        <taxon>Bacillota</taxon>
        <taxon>Bacilli</taxon>
        <taxon>Bacillales</taxon>
        <taxon>Staphylococcaceae</taxon>
        <taxon>Staphylococcus</taxon>
    </lineage>
</organism>
<reference evidence="6 7" key="1">
    <citation type="submission" date="2018-11" db="EMBL/GenBank/DDBJ databases">
        <title>Genomic profiling of Staphylococcus species from a Poultry farm system in KwaZulu-Natal, South Africa.</title>
        <authorList>
            <person name="Amoako D.G."/>
            <person name="Somboro A.M."/>
            <person name="Abia A.L.K."/>
            <person name="Bester L.A."/>
            <person name="Essack S.Y."/>
        </authorList>
    </citation>
    <scope>NUCLEOTIDE SEQUENCE [LARGE SCALE GENOMIC DNA]</scope>
    <source>
        <strain evidence="6 7">SA9</strain>
    </source>
</reference>
<keyword evidence="5" id="KW-0472">Membrane</keyword>
<dbReference type="Proteomes" id="UP000293434">
    <property type="component" value="Unassembled WGS sequence"/>
</dbReference>
<dbReference type="Pfam" id="PF10070">
    <property type="entry name" value="DabA"/>
    <property type="match status" value="1"/>
</dbReference>
<protein>
    <submittedName>
        <fullName evidence="6">DUF2309 family protein</fullName>
    </submittedName>
</protein>
<evidence type="ECO:0000256" key="5">
    <source>
        <dbReference type="ARBA" id="ARBA00023136"/>
    </source>
</evidence>
<dbReference type="AlphaFoldDB" id="A0AB74DYF8"/>
<dbReference type="GO" id="GO:0046872">
    <property type="term" value="F:metal ion binding"/>
    <property type="evidence" value="ECO:0007669"/>
    <property type="project" value="UniProtKB-KW"/>
</dbReference>
<evidence type="ECO:0000256" key="4">
    <source>
        <dbReference type="ARBA" id="ARBA00022833"/>
    </source>
</evidence>
<keyword evidence="4" id="KW-0862">Zinc</keyword>
<accession>A0AB74DYF8</accession>